<proteinExistence type="predicted"/>
<dbReference type="Pfam" id="PF00111">
    <property type="entry name" value="Fer2"/>
    <property type="match status" value="1"/>
</dbReference>
<gene>
    <name evidence="2" type="ORF">CLPU_7c00210</name>
</gene>
<dbReference type="InterPro" id="IPR036010">
    <property type="entry name" value="2Fe-2S_ferredoxin-like_sf"/>
</dbReference>
<dbReference type="Proteomes" id="UP000037267">
    <property type="component" value="Unassembled WGS sequence"/>
</dbReference>
<dbReference type="CDD" id="cd00207">
    <property type="entry name" value="fer2"/>
    <property type="match status" value="1"/>
</dbReference>
<dbReference type="OrthoDB" id="9810588at2"/>
<dbReference type="PROSITE" id="PS51085">
    <property type="entry name" value="2FE2S_FER_2"/>
    <property type="match status" value="1"/>
</dbReference>
<dbReference type="InterPro" id="IPR041414">
    <property type="entry name" value="Raco-like_middle"/>
</dbReference>
<organism evidence="2 3">
    <name type="scientific">Gottschalkia purinilytica</name>
    <name type="common">Clostridium purinilyticum</name>
    <dbReference type="NCBI Taxonomy" id="1503"/>
    <lineage>
        <taxon>Bacteria</taxon>
        <taxon>Bacillati</taxon>
        <taxon>Bacillota</taxon>
        <taxon>Tissierellia</taxon>
        <taxon>Tissierellales</taxon>
        <taxon>Gottschalkiaceae</taxon>
        <taxon>Gottschalkia</taxon>
    </lineage>
</organism>
<evidence type="ECO:0000259" key="1">
    <source>
        <dbReference type="PROSITE" id="PS51085"/>
    </source>
</evidence>
<accession>A0A0L0WA17</accession>
<dbReference type="InterPro" id="IPR052911">
    <property type="entry name" value="Corrinoid_activation_enz"/>
</dbReference>
<dbReference type="EMBL" id="LGSS01000007">
    <property type="protein sequence ID" value="KNF08393.1"/>
    <property type="molecule type" value="Genomic_DNA"/>
</dbReference>
<dbReference type="InterPro" id="IPR042259">
    <property type="entry name" value="Raco-like_middle_sf"/>
</dbReference>
<sequence length="576" mass="63003">MVKVHIKNLDKVIEVPKNTLLIDAIRKGNVDFETPCNGAGTCGKCKVKVKGNLSAPLDEEKSLIKNEENIRLACQASIQGDIEVTLLKFNSNDLKTINKGYSIDTKLESRFKKINLPKYDQSNSTPYIESLNYDIKNLKIYSKLSYLLDHKINSLEGIVFDNTILDIDKSFNNLLGVAIDIGTTGISSYLVDIQSGEIINKISSLNPQSKFGGDVLSRITYSMTNKNGLKELHESIINEINLLVNSLLENKYSNDDIYNVVISANTTMLHFLLGVSAISISRAPYKPIFLDKIDINAEELGININSLGIVTLLPSASGYVGSDIVSGVVATGFDNKENTAVFVDIGTNGEIVLISNSILSGTSTAAGPALEGMNISCGSRAESGAIETFNIDDNFNFNIGVIGNIKAKSICGSGLIDIMSELIDKKVVLKSGRFNKNMPQPLLERLVDKNFYITDDIYISQSDIRQVQLAKGAISTGILLLLKQFGMTIDDVDEVVVAGAFGYHLNPESIKKISLIPKGFKGTITFVGNSSIEGARLSLINKDILDKMSYIKENIKVLELSMSDEFQETFIKELSF</sequence>
<dbReference type="PANTHER" id="PTHR42895">
    <property type="entry name" value="IRON-SULFUR CLUSTER-BINDING PROTEIN-RELATED"/>
    <property type="match status" value="1"/>
</dbReference>
<dbReference type="Gene3D" id="3.10.20.30">
    <property type="match status" value="1"/>
</dbReference>
<dbReference type="SUPFAM" id="SSF54292">
    <property type="entry name" value="2Fe-2S ferredoxin-like"/>
    <property type="match status" value="1"/>
</dbReference>
<dbReference type="InterPro" id="IPR012675">
    <property type="entry name" value="Beta-grasp_dom_sf"/>
</dbReference>
<comment type="caution">
    <text evidence="2">The sequence shown here is derived from an EMBL/GenBank/DDBJ whole genome shotgun (WGS) entry which is preliminary data.</text>
</comment>
<dbReference type="InterPro" id="IPR027980">
    <property type="entry name" value="RACo_C"/>
</dbReference>
<keyword evidence="3" id="KW-1185">Reference proteome</keyword>
<dbReference type="Pfam" id="PF14574">
    <property type="entry name" value="RACo_C_ter"/>
    <property type="match status" value="1"/>
</dbReference>
<dbReference type="InterPro" id="IPR001041">
    <property type="entry name" value="2Fe-2S_ferredoxin-type"/>
</dbReference>
<dbReference type="PATRIC" id="fig|1503.3.peg.3008"/>
<dbReference type="STRING" id="1503.CLPU_7c00210"/>
<reference evidence="3" key="1">
    <citation type="submission" date="2015-07" db="EMBL/GenBank/DDBJ databases">
        <title>Draft genome sequence of the purine-degrading Gottschalkia purinilyticum DSM 1384 (formerly Clostridium purinilyticum).</title>
        <authorList>
            <person name="Poehlein A."/>
            <person name="Schiel-Bengelsdorf B."/>
            <person name="Bengelsdorf F.R."/>
            <person name="Daniel R."/>
            <person name="Duerre P."/>
        </authorList>
    </citation>
    <scope>NUCLEOTIDE SEQUENCE [LARGE SCALE GENOMIC DNA]</scope>
    <source>
        <strain evidence="3">DSM 1384</strain>
    </source>
</reference>
<dbReference type="GO" id="GO:0051536">
    <property type="term" value="F:iron-sulfur cluster binding"/>
    <property type="evidence" value="ECO:0007669"/>
    <property type="project" value="InterPro"/>
</dbReference>
<feature type="domain" description="2Fe-2S ferredoxin-type" evidence="1">
    <location>
        <begin position="1"/>
        <end position="90"/>
    </location>
</feature>
<evidence type="ECO:0000313" key="3">
    <source>
        <dbReference type="Proteomes" id="UP000037267"/>
    </source>
</evidence>
<dbReference type="Pfam" id="PF17651">
    <property type="entry name" value="Raco_middle"/>
    <property type="match status" value="1"/>
</dbReference>
<protein>
    <submittedName>
        <fullName evidence="2">Ferredoxin</fullName>
    </submittedName>
</protein>
<dbReference type="RefSeq" id="WP_050355232.1">
    <property type="nucleotide sequence ID" value="NZ_LGSS01000007.1"/>
</dbReference>
<name>A0A0L0WA17_GOTPU</name>
<dbReference type="Gene3D" id="3.30.420.480">
    <property type="entry name" value="Domain of unknown function (DUF4445)"/>
    <property type="match status" value="1"/>
</dbReference>
<evidence type="ECO:0000313" key="2">
    <source>
        <dbReference type="EMBL" id="KNF08393.1"/>
    </source>
</evidence>
<dbReference type="PANTHER" id="PTHR42895:SF2">
    <property type="entry name" value="IRON-SULFUR CLUSTER PROTEIN"/>
    <property type="match status" value="1"/>
</dbReference>
<dbReference type="AlphaFoldDB" id="A0A0L0WA17"/>